<comment type="function">
    <text evidence="7">Adds poly(A) tail to the 3' end of many RNAs, which usually targets these RNAs for decay. Plays a significant role in the global control of gene expression, through influencing the rate of transcript degradation, and in the general RNA quality control.</text>
</comment>
<evidence type="ECO:0000256" key="6">
    <source>
        <dbReference type="ARBA" id="ARBA00023163"/>
    </source>
</evidence>
<evidence type="ECO:0000256" key="5">
    <source>
        <dbReference type="ARBA" id="ARBA00022884"/>
    </source>
</evidence>
<dbReference type="InterPro" id="IPR025866">
    <property type="entry name" value="PolyA_pol_arg_C_dom"/>
</dbReference>
<dbReference type="SUPFAM" id="SSF81301">
    <property type="entry name" value="Nucleotidyltransferase"/>
    <property type="match status" value="1"/>
</dbReference>
<dbReference type="InterPro" id="IPR043519">
    <property type="entry name" value="NT_sf"/>
</dbReference>
<protein>
    <recommendedName>
        <fullName evidence="7">Poly(A) polymerase I</fullName>
        <shortName evidence="7">PAP I</shortName>
        <ecNumber evidence="7">2.7.7.19</ecNumber>
    </recommendedName>
</protein>
<comment type="catalytic activity">
    <reaction evidence="7">
        <text>RNA(n) + ATP = RNA(n)-3'-adenine ribonucleotide + diphosphate</text>
        <dbReference type="Rhea" id="RHEA:11332"/>
        <dbReference type="Rhea" id="RHEA-COMP:14527"/>
        <dbReference type="Rhea" id="RHEA-COMP:17347"/>
        <dbReference type="ChEBI" id="CHEBI:30616"/>
        <dbReference type="ChEBI" id="CHEBI:33019"/>
        <dbReference type="ChEBI" id="CHEBI:140395"/>
        <dbReference type="ChEBI" id="CHEBI:173115"/>
        <dbReference type="EC" id="2.7.7.19"/>
    </reaction>
</comment>
<dbReference type="Pfam" id="PF12626">
    <property type="entry name" value="PolyA_pol_arg_C"/>
    <property type="match status" value="1"/>
</dbReference>
<dbReference type="EC" id="2.7.7.19" evidence="7"/>
<feature type="active site" evidence="7">
    <location>
        <position position="56"/>
    </location>
</feature>
<dbReference type="GO" id="GO:0006397">
    <property type="term" value="P:mRNA processing"/>
    <property type="evidence" value="ECO:0007669"/>
    <property type="project" value="UniProtKB-KW"/>
</dbReference>
<dbReference type="SUPFAM" id="SSF81891">
    <property type="entry name" value="Poly A polymerase C-terminal region-like"/>
    <property type="match status" value="1"/>
</dbReference>
<dbReference type="InterPro" id="IPR010206">
    <property type="entry name" value="PolA_pol_I"/>
</dbReference>
<evidence type="ECO:0000256" key="8">
    <source>
        <dbReference type="RuleBase" id="RU003953"/>
    </source>
</evidence>
<dbReference type="InterPro" id="IPR002646">
    <property type="entry name" value="PolA_pol_head_dom"/>
</dbReference>
<dbReference type="Pfam" id="PF01743">
    <property type="entry name" value="PolyA_pol"/>
    <property type="match status" value="1"/>
</dbReference>
<accession>A0A450WKT4</accession>
<feature type="domain" description="Poly A polymerase head" evidence="10">
    <location>
        <begin position="38"/>
        <end position="168"/>
    </location>
</feature>
<keyword evidence="4 7" id="KW-0067">ATP-binding</keyword>
<feature type="compositionally biased region" description="Basic and acidic residues" evidence="9">
    <location>
        <begin position="425"/>
        <end position="435"/>
    </location>
</feature>
<evidence type="ECO:0000256" key="1">
    <source>
        <dbReference type="ARBA" id="ARBA00022664"/>
    </source>
</evidence>
<dbReference type="EMBL" id="CAADFK010000122">
    <property type="protein sequence ID" value="VFK17667.1"/>
    <property type="molecule type" value="Genomic_DNA"/>
</dbReference>
<evidence type="ECO:0000259" key="10">
    <source>
        <dbReference type="Pfam" id="PF01743"/>
    </source>
</evidence>
<dbReference type="GO" id="GO:0005524">
    <property type="term" value="F:ATP binding"/>
    <property type="evidence" value="ECO:0007669"/>
    <property type="project" value="UniProtKB-UniRule"/>
</dbReference>
<feature type="domain" description="tRNA nucleotidyltransferase/poly(A) polymerase RNA and SrmB- binding" evidence="12">
    <location>
        <begin position="195"/>
        <end position="257"/>
    </location>
</feature>
<feature type="active site" evidence="7">
    <location>
        <position position="58"/>
    </location>
</feature>
<dbReference type="InterPro" id="IPR052191">
    <property type="entry name" value="tRNA_ntf/polyA_polymerase_I"/>
</dbReference>
<dbReference type="NCBIfam" id="TIGR01942">
    <property type="entry name" value="pcnB"/>
    <property type="match status" value="1"/>
</dbReference>
<dbReference type="FunFam" id="3.30.460.10:FF:000035">
    <property type="entry name" value="Poly(A) polymerase I"/>
    <property type="match status" value="1"/>
</dbReference>
<feature type="compositionally biased region" description="Basic residues" evidence="9">
    <location>
        <begin position="410"/>
        <end position="424"/>
    </location>
</feature>
<dbReference type="GO" id="GO:0043633">
    <property type="term" value="P:polyadenylation-dependent RNA catabolic process"/>
    <property type="evidence" value="ECO:0007669"/>
    <property type="project" value="InterPro"/>
</dbReference>
<evidence type="ECO:0000259" key="11">
    <source>
        <dbReference type="Pfam" id="PF12626"/>
    </source>
</evidence>
<keyword evidence="5 7" id="KW-0694">RNA-binding</keyword>
<evidence type="ECO:0000256" key="7">
    <source>
        <dbReference type="HAMAP-Rule" id="MF_00957"/>
    </source>
</evidence>
<evidence type="ECO:0000256" key="4">
    <source>
        <dbReference type="ARBA" id="ARBA00022840"/>
    </source>
</evidence>
<evidence type="ECO:0000256" key="3">
    <source>
        <dbReference type="ARBA" id="ARBA00022741"/>
    </source>
</evidence>
<dbReference type="Gene3D" id="3.30.460.10">
    <property type="entry name" value="Beta Polymerase, domain 2"/>
    <property type="match status" value="1"/>
</dbReference>
<reference evidence="13" key="1">
    <citation type="submission" date="2019-02" db="EMBL/GenBank/DDBJ databases">
        <authorList>
            <person name="Gruber-Vodicka R. H."/>
            <person name="Seah K. B. B."/>
        </authorList>
    </citation>
    <scope>NUCLEOTIDE SEQUENCE</scope>
    <source>
        <strain evidence="13">BECK_S313</strain>
    </source>
</reference>
<dbReference type="Gene3D" id="1.10.3090.10">
    <property type="entry name" value="cca-adding enzyme, domain 2"/>
    <property type="match status" value="1"/>
</dbReference>
<feature type="active site" evidence="7">
    <location>
        <position position="137"/>
    </location>
</feature>
<organism evidence="13">
    <name type="scientific">Candidatus Kentrum sp. LPFa</name>
    <dbReference type="NCBI Taxonomy" id="2126335"/>
    <lineage>
        <taxon>Bacteria</taxon>
        <taxon>Pseudomonadati</taxon>
        <taxon>Pseudomonadota</taxon>
        <taxon>Gammaproteobacteria</taxon>
        <taxon>Candidatus Kentrum</taxon>
    </lineage>
</organism>
<dbReference type="PANTHER" id="PTHR43051:SF1">
    <property type="entry name" value="POLYNUCLEOTIDE ADENYLYLTRANSFERASE FAMILY PROTEIN"/>
    <property type="match status" value="1"/>
</dbReference>
<gene>
    <name evidence="7" type="primary">pcnB</name>
    <name evidence="13" type="ORF">BECKLPF1236B_GA0070989_112210</name>
</gene>
<dbReference type="HAMAP" id="MF_00957">
    <property type="entry name" value="PolyA_pol"/>
    <property type="match status" value="1"/>
</dbReference>
<keyword evidence="2 7" id="KW-0808">Transferase</keyword>
<evidence type="ECO:0000256" key="9">
    <source>
        <dbReference type="SAM" id="MobiDB-lite"/>
    </source>
</evidence>
<keyword evidence="3 7" id="KW-0547">Nucleotide-binding</keyword>
<dbReference type="GO" id="GO:1990817">
    <property type="term" value="F:poly(A) RNA polymerase activity"/>
    <property type="evidence" value="ECO:0007669"/>
    <property type="project" value="UniProtKB-UniRule"/>
</dbReference>
<dbReference type="Pfam" id="PF12627">
    <property type="entry name" value="PolyA_pol_RNAbd"/>
    <property type="match status" value="1"/>
</dbReference>
<dbReference type="PANTHER" id="PTHR43051">
    <property type="entry name" value="POLYNUCLEOTIDE ADENYLYLTRANSFERASE FAMILY PROTEIN"/>
    <property type="match status" value="1"/>
</dbReference>
<keyword evidence="6 7" id="KW-0804">Transcription</keyword>
<feature type="region of interest" description="Disordered" evidence="9">
    <location>
        <begin position="403"/>
        <end position="435"/>
    </location>
</feature>
<evidence type="ECO:0000259" key="12">
    <source>
        <dbReference type="Pfam" id="PF12627"/>
    </source>
</evidence>
<proteinExistence type="inferred from homology"/>
<evidence type="ECO:0000256" key="2">
    <source>
        <dbReference type="ARBA" id="ARBA00022679"/>
    </source>
</evidence>
<comment type="similarity">
    <text evidence="7 8">Belongs to the tRNA nucleotidyltransferase/poly(A) polymerase family.</text>
</comment>
<evidence type="ECO:0000313" key="13">
    <source>
        <dbReference type="EMBL" id="VFK17667.1"/>
    </source>
</evidence>
<dbReference type="GO" id="GO:0003723">
    <property type="term" value="F:RNA binding"/>
    <property type="evidence" value="ECO:0007669"/>
    <property type="project" value="UniProtKB-UniRule"/>
</dbReference>
<keyword evidence="1 7" id="KW-0507">mRNA processing</keyword>
<name>A0A450WKT4_9GAMM</name>
<dbReference type="CDD" id="cd05398">
    <property type="entry name" value="NT_ClassII-CCAase"/>
    <property type="match status" value="1"/>
</dbReference>
<dbReference type="AlphaFoldDB" id="A0A450WKT4"/>
<sequence>MTTPGKIIPRSAHGISRTNISESALKVLYQLKKAGFDAYLVGGGVRDLLLDRRPKDFDVATNARPEQIRQLFKRNCILIGRRFRLAHVRFGREIIEVATFRGPQDDADNGDRVTIDGRIVRDNIYGSTIADDVWRRDFSVNALYYNIRDFSVIDFVGGMADIEARTLRLIGDPETRYREDAVRALRAVRFAAKLGFQIHPETEAPIREFGNLLEEMSPARLFDETLKLFHGGAALPSFRLLRQYDLFKRLFPATEAQLARANSGFTHRLLERALANTDARIAEDKPVTPSFLFAALLWEPMQHLATRNRERGMSPISALEAARKEVISQQIKHVMLPRRQVAMIKEIWIFQQRLMRHVNKRPKRLIIHPRFRAAYDFLVLRGEAGEEQVRDAARWWTEFQVSNKVTKPPSIKKRSQSARRRGREKKSSRESERRK</sequence>
<feature type="domain" description="Polymerase A arginine-rich C-terminal" evidence="11">
    <location>
        <begin position="312"/>
        <end position="426"/>
    </location>
</feature>
<dbReference type="InterPro" id="IPR032828">
    <property type="entry name" value="PolyA_RNA-bd"/>
</dbReference>